<evidence type="ECO:0000256" key="2">
    <source>
        <dbReference type="ARBA" id="ARBA00008643"/>
    </source>
</evidence>
<comment type="similarity">
    <text evidence="2">Belongs to the mis12 family.</text>
</comment>
<evidence type="ECO:0000256" key="10">
    <source>
        <dbReference type="ARBA" id="ARBA00023328"/>
    </source>
</evidence>
<keyword evidence="13" id="KW-1185">Reference proteome</keyword>
<evidence type="ECO:0000256" key="4">
    <source>
        <dbReference type="ARBA" id="ARBA00022454"/>
    </source>
</evidence>
<keyword evidence="8" id="KW-0175">Coiled coil</keyword>
<evidence type="ECO:0000256" key="8">
    <source>
        <dbReference type="ARBA" id="ARBA00023054"/>
    </source>
</evidence>
<dbReference type="AlphaFoldDB" id="R7TYX5"/>
<evidence type="ECO:0000313" key="11">
    <source>
        <dbReference type="EMBL" id="ELT98944.1"/>
    </source>
</evidence>
<dbReference type="InterPro" id="IPR008685">
    <property type="entry name" value="Centromere_Mis12"/>
</dbReference>
<dbReference type="PANTHER" id="PTHR14527:SF2">
    <property type="entry name" value="PROTEIN MIS12 HOMOLOG"/>
    <property type="match status" value="1"/>
</dbReference>
<reference evidence="11 13" key="2">
    <citation type="journal article" date="2013" name="Nature">
        <title>Insights into bilaterian evolution from three spiralian genomes.</title>
        <authorList>
            <person name="Simakov O."/>
            <person name="Marletaz F."/>
            <person name="Cho S.J."/>
            <person name="Edsinger-Gonzales E."/>
            <person name="Havlak P."/>
            <person name="Hellsten U."/>
            <person name="Kuo D.H."/>
            <person name="Larsson T."/>
            <person name="Lv J."/>
            <person name="Arendt D."/>
            <person name="Savage R."/>
            <person name="Osoegawa K."/>
            <person name="de Jong P."/>
            <person name="Grimwood J."/>
            <person name="Chapman J.A."/>
            <person name="Shapiro H."/>
            <person name="Aerts A."/>
            <person name="Otillar R.P."/>
            <person name="Terry A.Y."/>
            <person name="Boore J.L."/>
            <person name="Grigoriev I.V."/>
            <person name="Lindberg D.R."/>
            <person name="Seaver E.C."/>
            <person name="Weisblat D.A."/>
            <person name="Putnam N.H."/>
            <person name="Rokhsar D.S."/>
        </authorList>
    </citation>
    <scope>NUCLEOTIDE SEQUENCE</scope>
    <source>
        <strain evidence="11 13">I ESC-2004</strain>
    </source>
</reference>
<comment type="subcellular location">
    <subcellularLocation>
        <location evidence="1">Chromosome</location>
        <location evidence="1">Centromere</location>
        <location evidence="1">Kinetochore</location>
    </subcellularLocation>
</comment>
<keyword evidence="5" id="KW-0132">Cell division</keyword>
<evidence type="ECO:0000256" key="6">
    <source>
        <dbReference type="ARBA" id="ARBA00022776"/>
    </source>
</evidence>
<proteinExistence type="inferred from homology"/>
<evidence type="ECO:0000256" key="7">
    <source>
        <dbReference type="ARBA" id="ARBA00022838"/>
    </source>
</evidence>
<dbReference type="OMA" id="DYLFEMM"/>
<keyword evidence="9" id="KW-0131">Cell cycle</keyword>
<dbReference type="STRING" id="283909.R7TYX5"/>
<protein>
    <recommendedName>
        <fullName evidence="3">Protein MIS12 homolog</fullName>
    </recommendedName>
</protein>
<dbReference type="GO" id="GO:0051382">
    <property type="term" value="P:kinetochore assembly"/>
    <property type="evidence" value="ECO:0007669"/>
    <property type="project" value="TreeGrafter"/>
</dbReference>
<dbReference type="GO" id="GO:0000444">
    <property type="term" value="C:MIS12/MIND type complex"/>
    <property type="evidence" value="ECO:0007669"/>
    <property type="project" value="TreeGrafter"/>
</dbReference>
<keyword evidence="4" id="KW-0158">Chromosome</keyword>
<evidence type="ECO:0000256" key="3">
    <source>
        <dbReference type="ARBA" id="ARBA00013793"/>
    </source>
</evidence>
<dbReference type="EnsemblMetazoa" id="CapteT218074">
    <property type="protein sequence ID" value="CapteP218074"/>
    <property type="gene ID" value="CapteG218074"/>
</dbReference>
<reference evidence="12" key="3">
    <citation type="submission" date="2015-06" db="UniProtKB">
        <authorList>
            <consortium name="EnsemblMetazoa"/>
        </authorList>
    </citation>
    <scope>IDENTIFICATION</scope>
</reference>
<dbReference type="GO" id="GO:0005634">
    <property type="term" value="C:nucleus"/>
    <property type="evidence" value="ECO:0007669"/>
    <property type="project" value="InterPro"/>
</dbReference>
<name>R7TYX5_CAPTE</name>
<evidence type="ECO:0000313" key="12">
    <source>
        <dbReference type="EnsemblMetazoa" id="CapteP218074"/>
    </source>
</evidence>
<evidence type="ECO:0000256" key="9">
    <source>
        <dbReference type="ARBA" id="ARBA00023306"/>
    </source>
</evidence>
<dbReference type="GO" id="GO:0000070">
    <property type="term" value="P:mitotic sister chromatid segregation"/>
    <property type="evidence" value="ECO:0007669"/>
    <property type="project" value="TreeGrafter"/>
</dbReference>
<accession>R7TYX5</accession>
<dbReference type="GO" id="GO:0051301">
    <property type="term" value="P:cell division"/>
    <property type="evidence" value="ECO:0007669"/>
    <property type="project" value="UniProtKB-KW"/>
</dbReference>
<gene>
    <name evidence="11" type="ORF">CAPTEDRAFT_218074</name>
</gene>
<evidence type="ECO:0000313" key="13">
    <source>
        <dbReference type="Proteomes" id="UP000014760"/>
    </source>
</evidence>
<sequence length="231" mass="25910">MAEDDDQAMTSSLADQEYITQFLGFAPQAFVDTMYNIAFDCTWQSVHKAQKMLISQMPGVMTEEELQSASEGIMETVHKGIDKGFDIFETHLMTNLLPVPQNVTLAEDRIQEDKQYTQSDMDNLDCEIAQIKEKIHAALYMKAALKQEIKDYDTVQAEYDKFQVLLKSSDAIRKDSGVADAKESLGFIAENVAKCSVSLKKIANQEVLCDDEEDENLSQIQIATTTKKPSS</sequence>
<keyword evidence="6" id="KW-0498">Mitosis</keyword>
<dbReference type="Proteomes" id="UP000014760">
    <property type="component" value="Unassembled WGS sequence"/>
</dbReference>
<reference evidence="13" key="1">
    <citation type="submission" date="2012-12" db="EMBL/GenBank/DDBJ databases">
        <authorList>
            <person name="Hellsten U."/>
            <person name="Grimwood J."/>
            <person name="Chapman J.A."/>
            <person name="Shapiro H."/>
            <person name="Aerts A."/>
            <person name="Otillar R.P."/>
            <person name="Terry A.Y."/>
            <person name="Boore J.L."/>
            <person name="Simakov O."/>
            <person name="Marletaz F."/>
            <person name="Cho S.-J."/>
            <person name="Edsinger-Gonzales E."/>
            <person name="Havlak P."/>
            <person name="Kuo D.-H."/>
            <person name="Larsson T."/>
            <person name="Lv J."/>
            <person name="Arendt D."/>
            <person name="Savage R."/>
            <person name="Osoegawa K."/>
            <person name="de Jong P."/>
            <person name="Lindberg D.R."/>
            <person name="Seaver E.C."/>
            <person name="Weisblat D.A."/>
            <person name="Putnam N.H."/>
            <person name="Grigoriev I.V."/>
            <person name="Rokhsar D.S."/>
        </authorList>
    </citation>
    <scope>NUCLEOTIDE SEQUENCE</scope>
    <source>
        <strain evidence="13">I ESC-2004</strain>
    </source>
</reference>
<keyword evidence="7" id="KW-0995">Kinetochore</keyword>
<organism evidence="11">
    <name type="scientific">Capitella teleta</name>
    <name type="common">Polychaete worm</name>
    <dbReference type="NCBI Taxonomy" id="283909"/>
    <lineage>
        <taxon>Eukaryota</taxon>
        <taxon>Metazoa</taxon>
        <taxon>Spiralia</taxon>
        <taxon>Lophotrochozoa</taxon>
        <taxon>Annelida</taxon>
        <taxon>Polychaeta</taxon>
        <taxon>Sedentaria</taxon>
        <taxon>Scolecida</taxon>
        <taxon>Capitellidae</taxon>
        <taxon>Capitella</taxon>
    </lineage>
</organism>
<evidence type="ECO:0000256" key="5">
    <source>
        <dbReference type="ARBA" id="ARBA00022618"/>
    </source>
</evidence>
<evidence type="ECO:0000256" key="1">
    <source>
        <dbReference type="ARBA" id="ARBA00004629"/>
    </source>
</evidence>
<dbReference type="PANTHER" id="PTHR14527">
    <property type="entry name" value="PROTEIN MIS12 HOMOLOG"/>
    <property type="match status" value="1"/>
</dbReference>
<dbReference type="EMBL" id="KB307434">
    <property type="protein sequence ID" value="ELT98944.1"/>
    <property type="molecule type" value="Genomic_DNA"/>
</dbReference>
<dbReference type="Pfam" id="PF05859">
    <property type="entry name" value="Mis12"/>
    <property type="match status" value="1"/>
</dbReference>
<dbReference type="EMBL" id="AMQN01010263">
    <property type="status" value="NOT_ANNOTATED_CDS"/>
    <property type="molecule type" value="Genomic_DNA"/>
</dbReference>
<dbReference type="OrthoDB" id="1884855at2759"/>
<dbReference type="HOGENOM" id="CLU_097032_0_0_1"/>
<keyword evidence="10" id="KW-0137">Centromere</keyword>